<dbReference type="InterPro" id="IPR010730">
    <property type="entry name" value="HET"/>
</dbReference>
<evidence type="ECO:0000313" key="3">
    <source>
        <dbReference type="EMBL" id="TBU34019.1"/>
    </source>
</evidence>
<evidence type="ECO:0000256" key="1">
    <source>
        <dbReference type="SAM" id="MobiDB-lite"/>
    </source>
</evidence>
<organism evidence="3">
    <name type="scientific">Dichomitus squalens</name>
    <dbReference type="NCBI Taxonomy" id="114155"/>
    <lineage>
        <taxon>Eukaryota</taxon>
        <taxon>Fungi</taxon>
        <taxon>Dikarya</taxon>
        <taxon>Basidiomycota</taxon>
        <taxon>Agaricomycotina</taxon>
        <taxon>Agaricomycetes</taxon>
        <taxon>Polyporales</taxon>
        <taxon>Polyporaceae</taxon>
        <taxon>Dichomitus</taxon>
    </lineage>
</organism>
<accession>A0A4Q9N0Q5</accession>
<dbReference type="PANTHER" id="PTHR10622:SF10">
    <property type="entry name" value="HET DOMAIN-CONTAINING PROTEIN"/>
    <property type="match status" value="1"/>
</dbReference>
<gene>
    <name evidence="3" type="ORF">BD311DRAFT_840446</name>
</gene>
<dbReference type="Proteomes" id="UP000292957">
    <property type="component" value="Unassembled WGS sequence"/>
</dbReference>
<dbReference type="EMBL" id="ML143389">
    <property type="protein sequence ID" value="TBU34019.1"/>
    <property type="molecule type" value="Genomic_DNA"/>
</dbReference>
<feature type="region of interest" description="Disordered" evidence="1">
    <location>
        <begin position="132"/>
        <end position="188"/>
    </location>
</feature>
<dbReference type="PANTHER" id="PTHR10622">
    <property type="entry name" value="HET DOMAIN-CONTAINING PROTEIN"/>
    <property type="match status" value="1"/>
</dbReference>
<evidence type="ECO:0000259" key="2">
    <source>
        <dbReference type="Pfam" id="PF06985"/>
    </source>
</evidence>
<feature type="non-terminal residue" evidence="3">
    <location>
        <position position="1"/>
    </location>
</feature>
<protein>
    <submittedName>
        <fullName evidence="3">Heterokaryon incompatibility protein-domain-containing protein</fullName>
    </submittedName>
</protein>
<feature type="domain" description="Heterokaryon incompatibility" evidence="2">
    <location>
        <begin position="201"/>
        <end position="263"/>
    </location>
</feature>
<reference evidence="3" key="1">
    <citation type="submission" date="2019-01" db="EMBL/GenBank/DDBJ databases">
        <title>Draft genome sequences of three monokaryotic isolates of the white-rot basidiomycete fungus Dichomitus squalens.</title>
        <authorList>
            <consortium name="DOE Joint Genome Institute"/>
            <person name="Lopez S.C."/>
            <person name="Andreopoulos B."/>
            <person name="Pangilinan J."/>
            <person name="Lipzen A."/>
            <person name="Riley R."/>
            <person name="Ahrendt S."/>
            <person name="Ng V."/>
            <person name="Barry K."/>
            <person name="Daum C."/>
            <person name="Grigoriev I.V."/>
            <person name="Hilden K.S."/>
            <person name="Makela M.R."/>
            <person name="de Vries R.P."/>
        </authorList>
    </citation>
    <scope>NUCLEOTIDE SEQUENCE [LARGE SCALE GENOMIC DNA]</scope>
    <source>
        <strain evidence="3">OM18370.1</strain>
    </source>
</reference>
<dbReference type="Pfam" id="PF06985">
    <property type="entry name" value="HET"/>
    <property type="match status" value="1"/>
</dbReference>
<dbReference type="AlphaFoldDB" id="A0A4Q9N0Q5"/>
<proteinExistence type="predicted"/>
<name>A0A4Q9N0Q5_9APHY</name>
<dbReference type="OrthoDB" id="1938262at2759"/>
<sequence>HVLSFTYFASIPTRSCPALARYRQVRRQSSVTQSGLGPGRTCICSHRHSWRSHGASMFLSMCLEARHTPLPRGGQPSHSTKPDKMRLLDTHTGLFVDFNPKDDEDPPRYAILSHRWSDKEQTYRQLRKIQARYYDDDGRPKMTPTSSPRQDPSPGYRKDGGEDVSVPFNPEGPPLGVEPEPIPSSLTADNSALSPFWGDPDLNAKIRKACETAREYGYDYIWIDSGCIDQSSSSELTESINSMYKWYGDASLCLAYLADASDVAESGESIQGQLTAPQESEFRGSVWFTRGWTLQELVAPRRVVFLSKGWRFLGTKTHLAGLLEKITSIDQLVLLHQIPLTKVSVAKRMS</sequence>